<name>A0A8J2XWR4_9BACT</name>
<evidence type="ECO:0000256" key="1">
    <source>
        <dbReference type="SAM" id="SignalP"/>
    </source>
</evidence>
<proteinExistence type="predicted"/>
<evidence type="ECO:0000313" key="2">
    <source>
        <dbReference type="EMBL" id="GGB25475.1"/>
    </source>
</evidence>
<sequence>MEKLFLFKSKSLLLLLAVSLTFASSKAQLPSMPGAVEPKASSLLQQFAGQLKPSSFFSSWASGGKAKWLSTASKAKDAVSMAQSVSLLSTFIKPGMANQGFSLNSISQGASAVKSYSEASGLLKNLANGLKPEAFLSSWQSKKPAFMSALDMLK</sequence>
<feature type="signal peptide" evidence="1">
    <location>
        <begin position="1"/>
        <end position="23"/>
    </location>
</feature>
<evidence type="ECO:0008006" key="4">
    <source>
        <dbReference type="Google" id="ProtNLM"/>
    </source>
</evidence>
<gene>
    <name evidence="2" type="ORF">GCM10011511_56760</name>
</gene>
<feature type="chain" id="PRO_5035197350" description="DUF4197 domain-containing protein" evidence="1">
    <location>
        <begin position="24"/>
        <end position="154"/>
    </location>
</feature>
<reference evidence="2" key="1">
    <citation type="journal article" date="2014" name="Int. J. Syst. Evol. Microbiol.">
        <title>Complete genome sequence of Corynebacterium casei LMG S-19264T (=DSM 44701T), isolated from a smear-ripened cheese.</title>
        <authorList>
            <consortium name="US DOE Joint Genome Institute (JGI-PGF)"/>
            <person name="Walter F."/>
            <person name="Albersmeier A."/>
            <person name="Kalinowski J."/>
            <person name="Ruckert C."/>
        </authorList>
    </citation>
    <scope>NUCLEOTIDE SEQUENCE</scope>
    <source>
        <strain evidence="2">CGMCC 1.15448</strain>
    </source>
</reference>
<accession>A0A8J2XWR4</accession>
<protein>
    <recommendedName>
        <fullName evidence="4">DUF4197 domain-containing protein</fullName>
    </recommendedName>
</protein>
<dbReference type="EMBL" id="BMJC01000009">
    <property type="protein sequence ID" value="GGB25475.1"/>
    <property type="molecule type" value="Genomic_DNA"/>
</dbReference>
<evidence type="ECO:0000313" key="3">
    <source>
        <dbReference type="Proteomes" id="UP000607559"/>
    </source>
</evidence>
<reference evidence="2" key="2">
    <citation type="submission" date="2020-09" db="EMBL/GenBank/DDBJ databases">
        <authorList>
            <person name="Sun Q."/>
            <person name="Zhou Y."/>
        </authorList>
    </citation>
    <scope>NUCLEOTIDE SEQUENCE</scope>
    <source>
        <strain evidence="2">CGMCC 1.15448</strain>
    </source>
</reference>
<dbReference type="RefSeq" id="WP_188938150.1">
    <property type="nucleotide sequence ID" value="NZ_BMJC01000009.1"/>
</dbReference>
<keyword evidence="3" id="KW-1185">Reference proteome</keyword>
<keyword evidence="1" id="KW-0732">Signal</keyword>
<organism evidence="2 3">
    <name type="scientific">Puia dinghuensis</name>
    <dbReference type="NCBI Taxonomy" id="1792502"/>
    <lineage>
        <taxon>Bacteria</taxon>
        <taxon>Pseudomonadati</taxon>
        <taxon>Bacteroidota</taxon>
        <taxon>Chitinophagia</taxon>
        <taxon>Chitinophagales</taxon>
        <taxon>Chitinophagaceae</taxon>
        <taxon>Puia</taxon>
    </lineage>
</organism>
<comment type="caution">
    <text evidence="2">The sequence shown here is derived from an EMBL/GenBank/DDBJ whole genome shotgun (WGS) entry which is preliminary data.</text>
</comment>
<dbReference type="AlphaFoldDB" id="A0A8J2XWR4"/>
<dbReference type="Proteomes" id="UP000607559">
    <property type="component" value="Unassembled WGS sequence"/>
</dbReference>